<keyword evidence="1" id="KW-0732">Signal</keyword>
<accession>A0A0E9RL91</accession>
<evidence type="ECO:0000256" key="1">
    <source>
        <dbReference type="SAM" id="SignalP"/>
    </source>
</evidence>
<dbReference type="EMBL" id="GBXM01078681">
    <property type="protein sequence ID" value="JAH29896.1"/>
    <property type="molecule type" value="Transcribed_RNA"/>
</dbReference>
<organism evidence="2">
    <name type="scientific">Anguilla anguilla</name>
    <name type="common">European freshwater eel</name>
    <name type="synonym">Muraena anguilla</name>
    <dbReference type="NCBI Taxonomy" id="7936"/>
    <lineage>
        <taxon>Eukaryota</taxon>
        <taxon>Metazoa</taxon>
        <taxon>Chordata</taxon>
        <taxon>Craniata</taxon>
        <taxon>Vertebrata</taxon>
        <taxon>Euteleostomi</taxon>
        <taxon>Actinopterygii</taxon>
        <taxon>Neopterygii</taxon>
        <taxon>Teleostei</taxon>
        <taxon>Anguilliformes</taxon>
        <taxon>Anguillidae</taxon>
        <taxon>Anguilla</taxon>
    </lineage>
</organism>
<reference evidence="2" key="1">
    <citation type="submission" date="2014-11" db="EMBL/GenBank/DDBJ databases">
        <authorList>
            <person name="Amaro Gonzalez C."/>
        </authorList>
    </citation>
    <scope>NUCLEOTIDE SEQUENCE</scope>
</reference>
<reference evidence="2" key="2">
    <citation type="journal article" date="2015" name="Fish Shellfish Immunol.">
        <title>Early steps in the European eel (Anguilla anguilla)-Vibrio vulnificus interaction in the gills: Role of the RtxA13 toxin.</title>
        <authorList>
            <person name="Callol A."/>
            <person name="Pajuelo D."/>
            <person name="Ebbesson L."/>
            <person name="Teles M."/>
            <person name="MacKenzie S."/>
            <person name="Amaro C."/>
        </authorList>
    </citation>
    <scope>NUCLEOTIDE SEQUENCE</scope>
</reference>
<proteinExistence type="predicted"/>
<dbReference type="AlphaFoldDB" id="A0A0E9RL91"/>
<protein>
    <submittedName>
        <fullName evidence="2">Uncharacterized protein</fullName>
    </submittedName>
</protein>
<feature type="chain" id="PRO_5002432458" evidence="1">
    <location>
        <begin position="18"/>
        <end position="63"/>
    </location>
</feature>
<sequence>MSHCWIVLLYLLPIHLAGKSQNDNLDIECPSSSSVIFFLITFLLPDSSGRVLYQLCGIALSIL</sequence>
<name>A0A0E9RL91_ANGAN</name>
<evidence type="ECO:0000313" key="2">
    <source>
        <dbReference type="EMBL" id="JAH29896.1"/>
    </source>
</evidence>
<feature type="signal peptide" evidence="1">
    <location>
        <begin position="1"/>
        <end position="17"/>
    </location>
</feature>